<dbReference type="GO" id="GO:0004022">
    <property type="term" value="F:alcohol dehydrogenase (NAD+) activity"/>
    <property type="evidence" value="ECO:0007669"/>
    <property type="project" value="UniProtKB-EC"/>
</dbReference>
<reference evidence="11" key="1">
    <citation type="journal article" date="2013" name="Genome Res.">
        <title>A second-generation assembly of the Drosophila simulans genome provides new insights into patterns of lineage-specific divergence.</title>
        <authorList>
            <person name="Hu T.T."/>
            <person name="Eisen M.B."/>
            <person name="Thornton K.R."/>
            <person name="Andolfatto P."/>
        </authorList>
    </citation>
    <scope>NUCLEOTIDE SEQUENCE [LARGE SCALE GENOMIC DNA]</scope>
    <source>
        <strain evidence="11">W501</strain>
    </source>
</reference>
<evidence type="ECO:0000256" key="6">
    <source>
        <dbReference type="ARBA" id="ARBA00023027"/>
    </source>
</evidence>
<dbReference type="EC" id="1.1.1.1" evidence="3 10"/>
<dbReference type="Proteomes" id="UP000035880">
    <property type="component" value="Chromosome 3L"/>
</dbReference>
<keyword evidence="5 11" id="KW-0560">Oxidoreductase</keyword>
<dbReference type="InterPro" id="IPR002347">
    <property type="entry name" value="SDR_fam"/>
</dbReference>
<comment type="subunit">
    <text evidence="2 10">Homodimer.</text>
</comment>
<protein>
    <recommendedName>
        <fullName evidence="4 10">Alcohol dehydrogenase</fullName>
        <ecNumber evidence="3 10">1.1.1.1</ecNumber>
    </recommendedName>
</protein>
<keyword evidence="6 10" id="KW-0520">NAD</keyword>
<evidence type="ECO:0000256" key="4">
    <source>
        <dbReference type="ARBA" id="ARBA00016352"/>
    </source>
</evidence>
<dbReference type="KEGG" id="dsi:Dsimw501_GD14636"/>
<dbReference type="GO" id="GO:0005737">
    <property type="term" value="C:cytoplasm"/>
    <property type="evidence" value="ECO:0007669"/>
    <property type="project" value="TreeGrafter"/>
</dbReference>
<accession>A0A0J9RWS0</accession>
<comment type="similarity">
    <text evidence="1 9">Belongs to the short-chain dehydrogenases/reductases (SDR) family.</text>
</comment>
<comment type="catalytic activity">
    <reaction evidence="7 10">
        <text>a secondary alcohol + NAD(+) = a ketone + NADH + H(+)</text>
        <dbReference type="Rhea" id="RHEA:10740"/>
        <dbReference type="ChEBI" id="CHEBI:15378"/>
        <dbReference type="ChEBI" id="CHEBI:17087"/>
        <dbReference type="ChEBI" id="CHEBI:35681"/>
        <dbReference type="ChEBI" id="CHEBI:57540"/>
        <dbReference type="ChEBI" id="CHEBI:57945"/>
        <dbReference type="EC" id="1.1.1.1"/>
    </reaction>
</comment>
<name>A0A0J9RWS0_DROSI</name>
<dbReference type="PRINTS" id="PR01167">
    <property type="entry name" value="INSADHFAMILY"/>
</dbReference>
<evidence type="ECO:0000256" key="5">
    <source>
        <dbReference type="ARBA" id="ARBA00023002"/>
    </source>
</evidence>
<dbReference type="PANTHER" id="PTHR44229">
    <property type="entry name" value="15-HYDROXYPROSTAGLANDIN DEHYDROGENASE [NAD(+)]"/>
    <property type="match status" value="1"/>
</dbReference>
<evidence type="ECO:0000256" key="1">
    <source>
        <dbReference type="ARBA" id="ARBA00006484"/>
    </source>
</evidence>
<dbReference type="InterPro" id="IPR020904">
    <property type="entry name" value="Sc_DH/Rdtase_CS"/>
</dbReference>
<evidence type="ECO:0000256" key="3">
    <source>
        <dbReference type="ARBA" id="ARBA00013190"/>
    </source>
</evidence>
<dbReference type="InterPro" id="IPR002425">
    <property type="entry name" value="ADH_Drosophila-type"/>
</dbReference>
<evidence type="ECO:0000313" key="11">
    <source>
        <dbReference type="EMBL" id="KMZ00033.1"/>
    </source>
</evidence>
<dbReference type="FunFam" id="3.40.50.720:FF:000149">
    <property type="entry name" value="15-hydroxyprostaglandin dehydrogenase [NAD(+)]"/>
    <property type="match status" value="1"/>
</dbReference>
<dbReference type="Pfam" id="PF00106">
    <property type="entry name" value="adh_short"/>
    <property type="match status" value="1"/>
</dbReference>
<organism evidence="11">
    <name type="scientific">Drosophila simulans</name>
    <name type="common">Fruit fly</name>
    <dbReference type="NCBI Taxonomy" id="7240"/>
    <lineage>
        <taxon>Eukaryota</taxon>
        <taxon>Metazoa</taxon>
        <taxon>Ecdysozoa</taxon>
        <taxon>Arthropoda</taxon>
        <taxon>Hexapoda</taxon>
        <taxon>Insecta</taxon>
        <taxon>Pterygota</taxon>
        <taxon>Neoptera</taxon>
        <taxon>Endopterygota</taxon>
        <taxon>Diptera</taxon>
        <taxon>Brachycera</taxon>
        <taxon>Muscomorpha</taxon>
        <taxon>Ephydroidea</taxon>
        <taxon>Drosophilidae</taxon>
        <taxon>Drosophila</taxon>
        <taxon>Sophophora</taxon>
    </lineage>
</organism>
<evidence type="ECO:0000256" key="2">
    <source>
        <dbReference type="ARBA" id="ARBA00011738"/>
    </source>
</evidence>
<dbReference type="AlphaFoldDB" id="A0A0J9RWS0"/>
<dbReference type="Gene3D" id="3.40.50.720">
    <property type="entry name" value="NAD(P)-binding Rossmann-like Domain"/>
    <property type="match status" value="1"/>
</dbReference>
<comment type="catalytic activity">
    <reaction evidence="8 10">
        <text>a primary alcohol + NAD(+) = an aldehyde + NADH + H(+)</text>
        <dbReference type="Rhea" id="RHEA:10736"/>
        <dbReference type="ChEBI" id="CHEBI:15378"/>
        <dbReference type="ChEBI" id="CHEBI:15734"/>
        <dbReference type="ChEBI" id="CHEBI:17478"/>
        <dbReference type="ChEBI" id="CHEBI:57540"/>
        <dbReference type="ChEBI" id="CHEBI:57945"/>
        <dbReference type="EC" id="1.1.1.1"/>
    </reaction>
</comment>
<dbReference type="OrthoDB" id="417891at2759"/>
<dbReference type="GO" id="GO:0006066">
    <property type="term" value="P:alcohol metabolic process"/>
    <property type="evidence" value="ECO:0007669"/>
    <property type="project" value="InterPro"/>
</dbReference>
<evidence type="ECO:0000256" key="8">
    <source>
        <dbReference type="ARBA" id="ARBA00049243"/>
    </source>
</evidence>
<sequence length="271" mass="29624">MNCEMDLGGKNVVYFGGFGGIGKKCVQELLKKQIKGLAIFDLIVDDDLLAEWKKQNPDTEVFYHKVDITQKSDIDAAYKATAEKLGHFDVVVNGSGLLDDRLIELTIQINLVGVINSTLTALEYMDKSKGGKGGLIVNISSVAGLQPTPLMAIYSTSKTGVTTFTRAMASPIHYAHSGVGFITICPGFTNTGILKDIDKKTTFPFYETRMRTVFSKVKGQTVEVCARNIVHAIETAKNGAVLMLELGEIHELDIPNLWNPQLDDCVFVCLS</sequence>
<dbReference type="PRINTS" id="PR00080">
    <property type="entry name" value="SDRFAMILY"/>
</dbReference>
<dbReference type="InterPro" id="IPR036291">
    <property type="entry name" value="NAD(P)-bd_dom_sf"/>
</dbReference>
<gene>
    <name evidence="11" type="primary">Dsim\GD14636</name>
    <name evidence="11" type="ORF">Dsimw501_GD14636</name>
</gene>
<proteinExistence type="inferred from homology"/>
<dbReference type="Bgee" id="FBgn0186316">
    <property type="expression patterns" value="Expressed in embryo and 3 other cell types or tissues"/>
</dbReference>
<dbReference type="PANTHER" id="PTHR44229:SF8">
    <property type="entry name" value="ALCOHOL DEHYDROGENASE-RELATED"/>
    <property type="match status" value="1"/>
</dbReference>
<dbReference type="SUPFAM" id="SSF51735">
    <property type="entry name" value="NAD(P)-binding Rossmann-fold domains"/>
    <property type="match status" value="1"/>
</dbReference>
<dbReference type="EMBL" id="CM002912">
    <property type="protein sequence ID" value="KMZ00033.1"/>
    <property type="molecule type" value="Genomic_DNA"/>
</dbReference>
<reference evidence="11" key="3">
    <citation type="submission" date="2015-04" db="EMBL/GenBank/DDBJ databases">
        <authorList>
            <consortium name="FlyBase"/>
        </authorList>
    </citation>
    <scope>NUCLEOTIDE SEQUENCE</scope>
    <source>
        <strain evidence="11">W501</strain>
    </source>
</reference>
<evidence type="ECO:0000256" key="7">
    <source>
        <dbReference type="ARBA" id="ARBA00049164"/>
    </source>
</evidence>
<dbReference type="PROSITE" id="PS00061">
    <property type="entry name" value="ADH_SHORT"/>
    <property type="match status" value="1"/>
</dbReference>
<evidence type="ECO:0000256" key="10">
    <source>
        <dbReference type="RuleBase" id="RU000364"/>
    </source>
</evidence>
<reference evidence="11" key="2">
    <citation type="submission" date="2014-06" db="EMBL/GenBank/DDBJ databases">
        <authorList>
            <person name="Hu T."/>
            <person name="Eisen M.B."/>
            <person name="Thornton K.R."/>
            <person name="Andolfatto P."/>
        </authorList>
    </citation>
    <scope>NUCLEOTIDE SEQUENCE</scope>
    <source>
        <strain evidence="11">W501</strain>
    </source>
</reference>
<dbReference type="PRINTS" id="PR01168">
    <property type="entry name" value="ALCDHDRGNASE"/>
</dbReference>
<evidence type="ECO:0000256" key="9">
    <source>
        <dbReference type="RuleBase" id="RU000363"/>
    </source>
</evidence>